<evidence type="ECO:0000256" key="1">
    <source>
        <dbReference type="ARBA" id="ARBA00004496"/>
    </source>
</evidence>
<proteinExistence type="predicted"/>
<dbReference type="NCBIfam" id="TIGR01003">
    <property type="entry name" value="PTS_HPr_family"/>
    <property type="match status" value="1"/>
</dbReference>
<evidence type="ECO:0000259" key="4">
    <source>
        <dbReference type="PROSITE" id="PS51350"/>
    </source>
</evidence>
<dbReference type="CDD" id="cd00367">
    <property type="entry name" value="PTS-HPr_like"/>
    <property type="match status" value="1"/>
</dbReference>
<dbReference type="InterPro" id="IPR035895">
    <property type="entry name" value="HPr-like_sf"/>
</dbReference>
<keyword evidence="2" id="KW-0963">Cytoplasm</keyword>
<keyword evidence="6" id="KW-1185">Reference proteome</keyword>
<comment type="subcellular location">
    <subcellularLocation>
        <location evidence="1">Cytoplasm</location>
    </subcellularLocation>
</comment>
<dbReference type="PANTHER" id="PTHR33705">
    <property type="entry name" value="PHOSPHOCARRIER PROTEIN HPR"/>
    <property type="match status" value="1"/>
</dbReference>
<reference evidence="5 6" key="2">
    <citation type="submission" date="2012-02" db="EMBL/GenBank/DDBJ databases">
        <title>Improved High-Quality Draft sequence of Eubacterium cellulosolvens 6.</title>
        <authorList>
            <consortium name="US DOE Joint Genome Institute"/>
            <person name="Lucas S."/>
            <person name="Han J."/>
            <person name="Lapidus A."/>
            <person name="Cheng J.-F."/>
            <person name="Goodwin L."/>
            <person name="Pitluck S."/>
            <person name="Peters L."/>
            <person name="Mikhailova N."/>
            <person name="Gu W."/>
            <person name="Detter J.C."/>
            <person name="Han C."/>
            <person name="Tapia R."/>
            <person name="Land M."/>
            <person name="Hauser L."/>
            <person name="Kyrpides N."/>
            <person name="Ivanova N."/>
            <person name="Pagani I."/>
            <person name="Johnson E."/>
            <person name="Mukhopadhyay B."/>
            <person name="Anderson I."/>
            <person name="Woyke T."/>
        </authorList>
    </citation>
    <scope>NUCLEOTIDE SEQUENCE [LARGE SCALE GENOMIC DNA]</scope>
    <source>
        <strain evidence="5 6">6</strain>
    </source>
</reference>
<evidence type="ECO:0000256" key="3">
    <source>
        <dbReference type="ARBA" id="ARBA00022683"/>
    </source>
</evidence>
<dbReference type="InterPro" id="IPR000032">
    <property type="entry name" value="HPr-like"/>
</dbReference>
<dbReference type="Pfam" id="PF00381">
    <property type="entry name" value="PTS-HPr"/>
    <property type="match status" value="1"/>
</dbReference>
<organism evidence="5 6">
    <name type="scientific">Eubacterium cellulosolvens (strain ATCC 43171 / JCM 9499 / 6)</name>
    <name type="common">Cillobacterium cellulosolvens</name>
    <dbReference type="NCBI Taxonomy" id="633697"/>
    <lineage>
        <taxon>Bacteria</taxon>
        <taxon>Bacillati</taxon>
        <taxon>Bacillota</taxon>
        <taxon>Clostridia</taxon>
        <taxon>Eubacteriales</taxon>
        <taxon>Eubacteriaceae</taxon>
        <taxon>Eubacterium</taxon>
    </lineage>
</organism>
<accession>I5ASW2</accession>
<sequence length="86" mass="9101">MVTRKIVIRDPAGLHLRPAQKFCEIAMQYECGISFEVPGGSICANAKSVLSVLAAGIKGGTAIIVRCDGADEDEALEAFVSEFGEE</sequence>
<reference evidence="5 6" key="1">
    <citation type="submission" date="2010-08" db="EMBL/GenBank/DDBJ databases">
        <authorList>
            <consortium name="US DOE Joint Genome Institute (JGI-PGF)"/>
            <person name="Lucas S."/>
            <person name="Copeland A."/>
            <person name="Lapidus A."/>
            <person name="Cheng J.-F."/>
            <person name="Bruce D."/>
            <person name="Goodwin L."/>
            <person name="Pitluck S."/>
            <person name="Land M.L."/>
            <person name="Hauser L."/>
            <person name="Chang Y.-J."/>
            <person name="Anderson I.J."/>
            <person name="Johnson E."/>
            <person name="Mulhopadhyay B."/>
            <person name="Kyrpides N."/>
            <person name="Woyke T.J."/>
        </authorList>
    </citation>
    <scope>NUCLEOTIDE SEQUENCE [LARGE SCALE GENOMIC DNA]</scope>
    <source>
        <strain evidence="5 6">6</strain>
    </source>
</reference>
<evidence type="ECO:0000256" key="2">
    <source>
        <dbReference type="ARBA" id="ARBA00022490"/>
    </source>
</evidence>
<keyword evidence="3" id="KW-0598">Phosphotransferase system</keyword>
<name>I5ASW2_EUBC6</name>
<dbReference type="PANTHER" id="PTHR33705:SF2">
    <property type="entry name" value="PHOSPHOCARRIER PROTEIN NPR"/>
    <property type="match status" value="1"/>
</dbReference>
<evidence type="ECO:0000313" key="5">
    <source>
        <dbReference type="EMBL" id="EIM56885.1"/>
    </source>
</evidence>
<dbReference type="GO" id="GO:0016740">
    <property type="term" value="F:transferase activity"/>
    <property type="evidence" value="ECO:0007669"/>
    <property type="project" value="UniProtKB-KW"/>
</dbReference>
<dbReference type="eggNOG" id="COG1925">
    <property type="taxonomic scope" value="Bacteria"/>
</dbReference>
<dbReference type="PROSITE" id="PS51350">
    <property type="entry name" value="PTS_HPR_DOM"/>
    <property type="match status" value="1"/>
</dbReference>
<dbReference type="GO" id="GO:0009401">
    <property type="term" value="P:phosphoenolpyruvate-dependent sugar phosphotransferase system"/>
    <property type="evidence" value="ECO:0007669"/>
    <property type="project" value="UniProtKB-KW"/>
</dbReference>
<dbReference type="AlphaFoldDB" id="I5ASW2"/>
<dbReference type="OrthoDB" id="9809047at2"/>
<feature type="domain" description="HPr" evidence="4">
    <location>
        <begin position="1"/>
        <end position="86"/>
    </location>
</feature>
<dbReference type="GO" id="GO:0005737">
    <property type="term" value="C:cytoplasm"/>
    <property type="evidence" value="ECO:0007669"/>
    <property type="project" value="UniProtKB-SubCell"/>
</dbReference>
<evidence type="ECO:0000313" key="6">
    <source>
        <dbReference type="Proteomes" id="UP000005753"/>
    </source>
</evidence>
<dbReference type="Gene3D" id="3.30.1340.10">
    <property type="entry name" value="HPr-like"/>
    <property type="match status" value="1"/>
</dbReference>
<dbReference type="InterPro" id="IPR050399">
    <property type="entry name" value="HPr"/>
</dbReference>
<dbReference type="HOGENOM" id="CLU_136230_2_4_9"/>
<dbReference type="STRING" id="633697.EubceDRAFT1_1067"/>
<dbReference type="Proteomes" id="UP000005753">
    <property type="component" value="Chromosome"/>
</dbReference>
<dbReference type="SUPFAM" id="SSF55594">
    <property type="entry name" value="HPr-like"/>
    <property type="match status" value="1"/>
</dbReference>
<dbReference type="EMBL" id="CM001487">
    <property type="protein sequence ID" value="EIM56885.1"/>
    <property type="molecule type" value="Genomic_DNA"/>
</dbReference>
<protein>
    <submittedName>
        <fullName evidence="5">Phosphotransferase system HPr (HPr) family protein</fullName>
    </submittedName>
</protein>
<gene>
    <name evidence="5" type="ORF">EubceDRAFT1_1067</name>
</gene>
<keyword evidence="5" id="KW-0808">Transferase</keyword>
<dbReference type="PRINTS" id="PR00107">
    <property type="entry name" value="PHOSPHOCPHPR"/>
</dbReference>